<evidence type="ECO:0000256" key="1">
    <source>
        <dbReference type="ARBA" id="ARBA00009747"/>
    </source>
</evidence>
<keyword evidence="4 8" id="KW-0479">Metal-binding</keyword>
<dbReference type="PANTHER" id="PTHR32057">
    <property type="entry name" value="PROTEIN ADENYLYLTRANSFERASE SELO, MITOCHONDRIAL"/>
    <property type="match status" value="1"/>
</dbReference>
<dbReference type="EMBL" id="WBJZ01000001">
    <property type="protein sequence ID" value="KAB1662484.1"/>
    <property type="molecule type" value="Genomic_DNA"/>
</dbReference>
<proteinExistence type="inferred from homology"/>
<dbReference type="HAMAP" id="MF_00692">
    <property type="entry name" value="SelO"/>
    <property type="match status" value="1"/>
</dbReference>
<dbReference type="OrthoDB" id="9776281at2"/>
<comment type="catalytic activity">
    <reaction evidence="8">
        <text>L-threonyl-[protein] + ATP = 3-O-(5'-adenylyl)-L-threonyl-[protein] + diphosphate</text>
        <dbReference type="Rhea" id="RHEA:54292"/>
        <dbReference type="Rhea" id="RHEA-COMP:11060"/>
        <dbReference type="Rhea" id="RHEA-COMP:13847"/>
        <dbReference type="ChEBI" id="CHEBI:30013"/>
        <dbReference type="ChEBI" id="CHEBI:30616"/>
        <dbReference type="ChEBI" id="CHEBI:33019"/>
        <dbReference type="ChEBI" id="CHEBI:138113"/>
        <dbReference type="EC" id="2.7.7.108"/>
    </reaction>
</comment>
<feature type="region of interest" description="Disordered" evidence="9">
    <location>
        <begin position="1"/>
        <end position="21"/>
    </location>
</feature>
<feature type="binding site" evidence="8">
    <location>
        <position position="100"/>
    </location>
    <ligand>
        <name>ATP</name>
        <dbReference type="ChEBI" id="CHEBI:30616"/>
    </ligand>
</feature>
<organism evidence="10 11">
    <name type="scientific">Pseudoclavibacter chungangensis</name>
    <dbReference type="NCBI Taxonomy" id="587635"/>
    <lineage>
        <taxon>Bacteria</taxon>
        <taxon>Bacillati</taxon>
        <taxon>Actinomycetota</taxon>
        <taxon>Actinomycetes</taxon>
        <taxon>Micrococcales</taxon>
        <taxon>Microbacteriaceae</taxon>
        <taxon>Pseudoclavibacter</taxon>
    </lineage>
</organism>
<feature type="compositionally biased region" description="Basic and acidic residues" evidence="9">
    <location>
        <begin position="1"/>
        <end position="11"/>
    </location>
</feature>
<feature type="active site" description="Proton acceptor" evidence="8">
    <location>
        <position position="267"/>
    </location>
</feature>
<comment type="cofactor">
    <cofactor evidence="8">
        <name>Mg(2+)</name>
        <dbReference type="ChEBI" id="CHEBI:18420"/>
    </cofactor>
    <cofactor evidence="8">
        <name>Mn(2+)</name>
        <dbReference type="ChEBI" id="CHEBI:29035"/>
    </cofactor>
</comment>
<comment type="function">
    <text evidence="8">Nucleotidyltransferase involved in the post-translational modification of proteins. It can catalyze the addition of adenosine monophosphate (AMP) or uridine monophosphate (UMP) to a protein, resulting in modifications known as AMPylation and UMPylation.</text>
</comment>
<evidence type="ECO:0000313" key="11">
    <source>
        <dbReference type="Proteomes" id="UP000467240"/>
    </source>
</evidence>
<dbReference type="RefSeq" id="WP_158038916.1">
    <property type="nucleotide sequence ID" value="NZ_JACCFV010000001.1"/>
</dbReference>
<feature type="region of interest" description="Disordered" evidence="9">
    <location>
        <begin position="414"/>
        <end position="445"/>
    </location>
</feature>
<evidence type="ECO:0000313" key="10">
    <source>
        <dbReference type="EMBL" id="KAB1662484.1"/>
    </source>
</evidence>
<comment type="caution">
    <text evidence="10">The sequence shown here is derived from an EMBL/GenBank/DDBJ whole genome shotgun (WGS) entry which is preliminary data.</text>
</comment>
<feature type="binding site" evidence="8">
    <location>
        <position position="136"/>
    </location>
    <ligand>
        <name>ATP</name>
        <dbReference type="ChEBI" id="CHEBI:30616"/>
    </ligand>
</feature>
<evidence type="ECO:0000256" key="7">
    <source>
        <dbReference type="ARBA" id="ARBA00022842"/>
    </source>
</evidence>
<feature type="binding site" evidence="8">
    <location>
        <position position="102"/>
    </location>
    <ligand>
        <name>ATP</name>
        <dbReference type="ChEBI" id="CHEBI:30616"/>
    </ligand>
</feature>
<feature type="region of interest" description="Disordered" evidence="9">
    <location>
        <begin position="510"/>
        <end position="532"/>
    </location>
</feature>
<feature type="binding site" evidence="8">
    <location>
        <position position="191"/>
    </location>
    <ligand>
        <name>ATP</name>
        <dbReference type="ChEBI" id="CHEBI:30616"/>
    </ligand>
</feature>
<feature type="binding site" evidence="8">
    <location>
        <position position="277"/>
    </location>
    <ligand>
        <name>Mg(2+)</name>
        <dbReference type="ChEBI" id="CHEBI:18420"/>
    </ligand>
</feature>
<feature type="binding site" evidence="8">
    <location>
        <position position="103"/>
    </location>
    <ligand>
        <name>ATP</name>
        <dbReference type="ChEBI" id="CHEBI:30616"/>
    </ligand>
</feature>
<keyword evidence="2 8" id="KW-0808">Transferase</keyword>
<accession>A0A7J5C1J7</accession>
<dbReference type="AlphaFoldDB" id="A0A7J5C1J7"/>
<feature type="binding site" evidence="8">
    <location>
        <position position="268"/>
    </location>
    <ligand>
        <name>Mg(2+)</name>
        <dbReference type="ChEBI" id="CHEBI:18420"/>
    </ligand>
</feature>
<keyword evidence="3 8" id="KW-0548">Nucleotidyltransferase</keyword>
<keyword evidence="6 8" id="KW-0067">ATP-binding</keyword>
<keyword evidence="7 8" id="KW-0460">Magnesium</keyword>
<reference evidence="10 11" key="1">
    <citation type="submission" date="2019-09" db="EMBL/GenBank/DDBJ databases">
        <title>Phylogeny of genus Pseudoclavibacter and closely related genus.</title>
        <authorList>
            <person name="Li Y."/>
        </authorList>
    </citation>
    <scope>NUCLEOTIDE SEQUENCE [LARGE SCALE GENOMIC DNA]</scope>
    <source>
        <strain evidence="10 11">DSM 23821</strain>
    </source>
</reference>
<comment type="catalytic activity">
    <reaction evidence="8">
        <text>L-seryl-[protein] + ATP = 3-O-(5'-adenylyl)-L-seryl-[protein] + diphosphate</text>
        <dbReference type="Rhea" id="RHEA:58120"/>
        <dbReference type="Rhea" id="RHEA-COMP:9863"/>
        <dbReference type="Rhea" id="RHEA-COMP:15073"/>
        <dbReference type="ChEBI" id="CHEBI:29999"/>
        <dbReference type="ChEBI" id="CHEBI:30616"/>
        <dbReference type="ChEBI" id="CHEBI:33019"/>
        <dbReference type="ChEBI" id="CHEBI:142516"/>
        <dbReference type="EC" id="2.7.7.108"/>
    </reaction>
</comment>
<dbReference type="GO" id="GO:0070733">
    <property type="term" value="F:AMPylase activity"/>
    <property type="evidence" value="ECO:0007669"/>
    <property type="project" value="UniProtKB-EC"/>
</dbReference>
<comment type="catalytic activity">
    <reaction evidence="8">
        <text>L-tyrosyl-[protein] + ATP = O-(5'-adenylyl)-L-tyrosyl-[protein] + diphosphate</text>
        <dbReference type="Rhea" id="RHEA:54288"/>
        <dbReference type="Rhea" id="RHEA-COMP:10136"/>
        <dbReference type="Rhea" id="RHEA-COMP:13846"/>
        <dbReference type="ChEBI" id="CHEBI:30616"/>
        <dbReference type="ChEBI" id="CHEBI:33019"/>
        <dbReference type="ChEBI" id="CHEBI:46858"/>
        <dbReference type="ChEBI" id="CHEBI:83624"/>
        <dbReference type="EC" id="2.7.7.108"/>
    </reaction>
</comment>
<feature type="binding site" evidence="8">
    <location>
        <position position="277"/>
    </location>
    <ligand>
        <name>ATP</name>
        <dbReference type="ChEBI" id="CHEBI:30616"/>
    </ligand>
</feature>
<dbReference type="Pfam" id="PF02696">
    <property type="entry name" value="SelO"/>
    <property type="match status" value="1"/>
</dbReference>
<feature type="binding site" evidence="8">
    <location>
        <position position="135"/>
    </location>
    <ligand>
        <name>ATP</name>
        <dbReference type="ChEBI" id="CHEBI:30616"/>
    </ligand>
</feature>
<name>A0A7J5C1J7_9MICO</name>
<comment type="similarity">
    <text evidence="1 8">Belongs to the SELO family.</text>
</comment>
<comment type="catalytic activity">
    <reaction evidence="8">
        <text>L-seryl-[protein] + UTP = O-(5'-uridylyl)-L-seryl-[protein] + diphosphate</text>
        <dbReference type="Rhea" id="RHEA:64604"/>
        <dbReference type="Rhea" id="RHEA-COMP:9863"/>
        <dbReference type="Rhea" id="RHEA-COMP:16635"/>
        <dbReference type="ChEBI" id="CHEBI:29999"/>
        <dbReference type="ChEBI" id="CHEBI:33019"/>
        <dbReference type="ChEBI" id="CHEBI:46398"/>
        <dbReference type="ChEBI" id="CHEBI:156051"/>
    </reaction>
</comment>
<evidence type="ECO:0000256" key="8">
    <source>
        <dbReference type="HAMAP-Rule" id="MF_00692"/>
    </source>
</evidence>
<protein>
    <recommendedName>
        <fullName evidence="8">Protein nucleotidyltransferase YdiU</fullName>
        <ecNumber evidence="8">2.7.7.-</ecNumber>
    </recommendedName>
    <alternativeName>
        <fullName evidence="8">Protein adenylyltransferase YdiU</fullName>
        <ecNumber evidence="8">2.7.7.108</ecNumber>
    </alternativeName>
    <alternativeName>
        <fullName evidence="8">Protein uridylyltransferase YdiU</fullName>
        <ecNumber evidence="8">2.7.7.-</ecNumber>
    </alternativeName>
</protein>
<dbReference type="PANTHER" id="PTHR32057:SF14">
    <property type="entry name" value="PROTEIN ADENYLYLTRANSFERASE SELO, MITOCHONDRIAL"/>
    <property type="match status" value="1"/>
</dbReference>
<dbReference type="InterPro" id="IPR003846">
    <property type="entry name" value="SelO"/>
</dbReference>
<keyword evidence="8" id="KW-0464">Manganese</keyword>
<dbReference type="GO" id="GO:0030145">
    <property type="term" value="F:manganese ion binding"/>
    <property type="evidence" value="ECO:0007669"/>
    <property type="project" value="UniProtKB-UniRule"/>
</dbReference>
<evidence type="ECO:0000256" key="4">
    <source>
        <dbReference type="ARBA" id="ARBA00022723"/>
    </source>
</evidence>
<evidence type="ECO:0000256" key="2">
    <source>
        <dbReference type="ARBA" id="ARBA00022679"/>
    </source>
</evidence>
<keyword evidence="11" id="KW-1185">Reference proteome</keyword>
<evidence type="ECO:0000256" key="5">
    <source>
        <dbReference type="ARBA" id="ARBA00022741"/>
    </source>
</evidence>
<dbReference type="EC" id="2.7.7.108" evidence="8"/>
<dbReference type="Proteomes" id="UP000467240">
    <property type="component" value="Unassembled WGS sequence"/>
</dbReference>
<evidence type="ECO:0000256" key="9">
    <source>
        <dbReference type="SAM" id="MobiDB-lite"/>
    </source>
</evidence>
<keyword evidence="5 8" id="KW-0547">Nucleotide-binding</keyword>
<gene>
    <name evidence="8" type="primary">ydiU</name>
    <name evidence="8" type="synonym">selO</name>
    <name evidence="10" type="ORF">F8O01_00610</name>
</gene>
<dbReference type="GO" id="GO:0000287">
    <property type="term" value="F:magnesium ion binding"/>
    <property type="evidence" value="ECO:0007669"/>
    <property type="project" value="UniProtKB-UniRule"/>
</dbReference>
<sequence length="532" mass="56000">MTLPTTHEHRPAPTGPATLGSRFADALPELAIAARGRSTPAPTLVALNRSLADDLALDPDELATDAGIRFLTGQDVPPGATPVAQVYAGHQWGAFRPRLGDGRALLLGELAHRDGTVRDLHLKGTGPTEMSRGNDGFAAVGPMLREYVFGEAMHALGVPTTRALAVIGTGATIHRDTPVPDSELPGAVLARVARSHLRVGTFEYVHALGDNALLRRTADHAVATLYPHVAGSADPYRSLLTEIVAAHARLTAAWMSLGFVHGVMSTDNTTISGETIDYGPCAFLDGYDPNVWFSSIDRYGRYAYGEQPPIAAWNLARLGDALAPLLGDDETAGRAVAAEVVAGFEPAYRDERRHAFRAKLGLSRGVPDAVVDDLTERFLALLAGARVDFTGAFRALAAAAEGDESALRGRFTRAQDDDGTSDAFGDGPAGASAAGGTADPEPSATQRALDAWLHEWRANAPDAATIRRTNPVYIPRNHVVESALDQASSGDLTAVTRLVAAVTSPFTERGGLEDLAEPAPAGSPAHRTFCGT</sequence>
<dbReference type="GO" id="GO:0005524">
    <property type="term" value="F:ATP binding"/>
    <property type="evidence" value="ECO:0007669"/>
    <property type="project" value="UniProtKB-UniRule"/>
</dbReference>
<comment type="catalytic activity">
    <reaction evidence="8">
        <text>L-tyrosyl-[protein] + UTP = O-(5'-uridylyl)-L-tyrosyl-[protein] + diphosphate</text>
        <dbReference type="Rhea" id="RHEA:83887"/>
        <dbReference type="Rhea" id="RHEA-COMP:10136"/>
        <dbReference type="Rhea" id="RHEA-COMP:20238"/>
        <dbReference type="ChEBI" id="CHEBI:33019"/>
        <dbReference type="ChEBI" id="CHEBI:46398"/>
        <dbReference type="ChEBI" id="CHEBI:46858"/>
        <dbReference type="ChEBI" id="CHEBI:90602"/>
    </reaction>
</comment>
<feature type="binding site" evidence="8">
    <location>
        <position position="123"/>
    </location>
    <ligand>
        <name>ATP</name>
        <dbReference type="ChEBI" id="CHEBI:30616"/>
    </ligand>
</feature>
<dbReference type="EC" id="2.7.7.-" evidence="8"/>
<dbReference type="NCBIfam" id="NF000658">
    <property type="entry name" value="PRK00029.1"/>
    <property type="match status" value="1"/>
</dbReference>
<evidence type="ECO:0000256" key="3">
    <source>
        <dbReference type="ARBA" id="ARBA00022695"/>
    </source>
</evidence>
<feature type="compositionally biased region" description="Low complexity" evidence="9">
    <location>
        <begin position="422"/>
        <end position="439"/>
    </location>
</feature>
<comment type="catalytic activity">
    <reaction evidence="8">
        <text>L-histidyl-[protein] + UTP = N(tele)-(5'-uridylyl)-L-histidyl-[protein] + diphosphate</text>
        <dbReference type="Rhea" id="RHEA:83891"/>
        <dbReference type="Rhea" id="RHEA-COMP:9745"/>
        <dbReference type="Rhea" id="RHEA-COMP:20239"/>
        <dbReference type="ChEBI" id="CHEBI:29979"/>
        <dbReference type="ChEBI" id="CHEBI:33019"/>
        <dbReference type="ChEBI" id="CHEBI:46398"/>
        <dbReference type="ChEBI" id="CHEBI:233474"/>
    </reaction>
</comment>
<feature type="binding site" evidence="8">
    <location>
        <position position="198"/>
    </location>
    <ligand>
        <name>ATP</name>
        <dbReference type="ChEBI" id="CHEBI:30616"/>
    </ligand>
</feature>
<evidence type="ECO:0000256" key="6">
    <source>
        <dbReference type="ARBA" id="ARBA00022840"/>
    </source>
</evidence>